<feature type="compositionally biased region" description="Basic residues" evidence="1">
    <location>
        <begin position="1"/>
        <end position="10"/>
    </location>
</feature>
<dbReference type="OrthoDB" id="6402870at2"/>
<name>A0A0N9W1Y9_PSEFL</name>
<evidence type="ECO:0000256" key="1">
    <source>
        <dbReference type="SAM" id="MobiDB-lite"/>
    </source>
</evidence>
<gene>
    <name evidence="2" type="ORF">AO353_26290</name>
</gene>
<evidence type="ECO:0000313" key="3">
    <source>
        <dbReference type="Proteomes" id="UP000066487"/>
    </source>
</evidence>
<reference evidence="3" key="1">
    <citation type="submission" date="2015-09" db="EMBL/GenBank/DDBJ databases">
        <title>Whole genome sequence of Pseudomonas fluorescens FW300-N2E3.</title>
        <authorList>
            <person name="Ray J."/>
            <person name="Melnyk R."/>
            <person name="Deutschbauer A."/>
        </authorList>
    </citation>
    <scope>NUCLEOTIDE SEQUENCE [LARGE SCALE GENOMIC DNA]</scope>
    <source>
        <strain evidence="3">FW300-N2E3</strain>
    </source>
</reference>
<dbReference type="Proteomes" id="UP000066487">
    <property type="component" value="Chromosome"/>
</dbReference>
<reference evidence="2 3" key="2">
    <citation type="journal article" date="2018" name="Nature">
        <title>Mutant phenotypes for thousands of bacterial genes of unknown function.</title>
        <authorList>
            <person name="Price M.N."/>
            <person name="Wetmore K.M."/>
            <person name="Waters R.J."/>
            <person name="Callaghan M."/>
            <person name="Ray J."/>
            <person name="Liu H."/>
            <person name="Kuehl J.V."/>
            <person name="Melnyk R.A."/>
            <person name="Lamson J.S."/>
            <person name="Suh Y."/>
            <person name="Carlson H.K."/>
            <person name="Esquivel Z."/>
            <person name="Sadeeshkumar H."/>
            <person name="Chakraborty R."/>
            <person name="Zane G.M."/>
            <person name="Rubin B.E."/>
            <person name="Wall J.D."/>
            <person name="Visel A."/>
            <person name="Bristow J."/>
            <person name="Blow M.J."/>
            <person name="Arkin A.P."/>
            <person name="Deutschbauer A.M."/>
        </authorList>
    </citation>
    <scope>NUCLEOTIDE SEQUENCE [LARGE SCALE GENOMIC DNA]</scope>
    <source>
        <strain evidence="2 3">FW300-N2E3</strain>
    </source>
</reference>
<sequence length="92" mass="10752">MGRPTKTMKTKHSEPNPEISYRRPDGDSFRYRCQVTEDRVIWSAFMNDTSEWGRWRNRYSEGDASTTYSVSNGLLTISNDQSGDQTFKKKDF</sequence>
<dbReference type="AlphaFoldDB" id="A0A0N9W1Y9"/>
<organism evidence="2 3">
    <name type="scientific">Pseudomonas fluorescens</name>
    <dbReference type="NCBI Taxonomy" id="294"/>
    <lineage>
        <taxon>Bacteria</taxon>
        <taxon>Pseudomonadati</taxon>
        <taxon>Pseudomonadota</taxon>
        <taxon>Gammaproteobacteria</taxon>
        <taxon>Pseudomonadales</taxon>
        <taxon>Pseudomonadaceae</taxon>
        <taxon>Pseudomonas</taxon>
    </lineage>
</organism>
<proteinExistence type="predicted"/>
<feature type="compositionally biased region" description="Basic and acidic residues" evidence="1">
    <location>
        <begin position="11"/>
        <end position="26"/>
    </location>
</feature>
<dbReference type="EMBL" id="CP012830">
    <property type="protein sequence ID" value="ALI05182.1"/>
    <property type="molecule type" value="Genomic_DNA"/>
</dbReference>
<evidence type="ECO:0000313" key="2">
    <source>
        <dbReference type="EMBL" id="ALI05182.1"/>
    </source>
</evidence>
<feature type="region of interest" description="Disordered" evidence="1">
    <location>
        <begin position="1"/>
        <end position="26"/>
    </location>
</feature>
<protein>
    <submittedName>
        <fullName evidence="2">Uncharacterized protein</fullName>
    </submittedName>
</protein>
<accession>A0A0N9W1Y9</accession>